<gene>
    <name evidence="2" type="ORF">IQ22_00662</name>
</gene>
<feature type="transmembrane region" description="Helical" evidence="1">
    <location>
        <begin position="39"/>
        <end position="62"/>
    </location>
</feature>
<comment type="caution">
    <text evidence="2">The sequence shown here is derived from an EMBL/GenBank/DDBJ whole genome shotgun (WGS) entry which is preliminary data.</text>
</comment>
<keyword evidence="3" id="KW-1185">Reference proteome</keyword>
<proteinExistence type="predicted"/>
<dbReference type="RefSeq" id="WP_145137976.1">
    <property type="nucleotide sequence ID" value="NZ_VLKY01000002.1"/>
</dbReference>
<protein>
    <submittedName>
        <fullName evidence="2">Uncharacterized protein</fullName>
    </submittedName>
</protein>
<feature type="transmembrane region" description="Helical" evidence="1">
    <location>
        <begin position="7"/>
        <end position="33"/>
    </location>
</feature>
<keyword evidence="1" id="KW-1133">Transmembrane helix</keyword>
<evidence type="ECO:0000313" key="3">
    <source>
        <dbReference type="Proteomes" id="UP000316905"/>
    </source>
</evidence>
<sequence>MKEAIDALLALGFALVLGATGMLLVAIVILSFGGLGSDYLFLIFSTGGGVFIGAFLYVRALLQRS</sequence>
<name>A0A562QN07_9PSED</name>
<reference evidence="2 3" key="1">
    <citation type="journal article" date="2015" name="Stand. Genomic Sci.">
        <title>Genomic Encyclopedia of Bacterial and Archaeal Type Strains, Phase III: the genomes of soil and plant-associated and newly described type strains.</title>
        <authorList>
            <person name="Whitman W.B."/>
            <person name="Woyke T."/>
            <person name="Klenk H.P."/>
            <person name="Zhou Y."/>
            <person name="Lilburn T.G."/>
            <person name="Beck B.J."/>
            <person name="De Vos P."/>
            <person name="Vandamme P."/>
            <person name="Eisen J.A."/>
            <person name="Garrity G."/>
            <person name="Hugenholtz P."/>
            <person name="Kyrpides N.C."/>
        </authorList>
    </citation>
    <scope>NUCLEOTIDE SEQUENCE [LARGE SCALE GENOMIC DNA]</scope>
    <source>
        <strain evidence="2 3">CGMCC 1.6858</strain>
    </source>
</reference>
<dbReference type="EMBL" id="VLKY01000002">
    <property type="protein sequence ID" value="TWI57446.1"/>
    <property type="molecule type" value="Genomic_DNA"/>
</dbReference>
<keyword evidence="1" id="KW-0812">Transmembrane</keyword>
<evidence type="ECO:0000256" key="1">
    <source>
        <dbReference type="SAM" id="Phobius"/>
    </source>
</evidence>
<keyword evidence="1" id="KW-0472">Membrane</keyword>
<organism evidence="2 3">
    <name type="scientific">Pseudomonas duriflava</name>
    <dbReference type="NCBI Taxonomy" id="459528"/>
    <lineage>
        <taxon>Bacteria</taxon>
        <taxon>Pseudomonadati</taxon>
        <taxon>Pseudomonadota</taxon>
        <taxon>Gammaproteobacteria</taxon>
        <taxon>Pseudomonadales</taxon>
        <taxon>Pseudomonadaceae</taxon>
        <taxon>Pseudomonas</taxon>
    </lineage>
</organism>
<dbReference type="Proteomes" id="UP000316905">
    <property type="component" value="Unassembled WGS sequence"/>
</dbReference>
<accession>A0A562QN07</accession>
<evidence type="ECO:0000313" key="2">
    <source>
        <dbReference type="EMBL" id="TWI57446.1"/>
    </source>
</evidence>
<dbReference type="AlphaFoldDB" id="A0A562QN07"/>